<proteinExistence type="predicted"/>
<name>A0A0A6UX93_ACTUT</name>
<protein>
    <submittedName>
        <fullName evidence="2">Regulator</fullName>
    </submittedName>
</protein>
<evidence type="ECO:0000313" key="3">
    <source>
        <dbReference type="Proteomes" id="UP000054537"/>
    </source>
</evidence>
<dbReference type="eggNOG" id="ENOG503315W">
    <property type="taxonomic scope" value="Bacteria"/>
</dbReference>
<accession>A0A0A6UX93</accession>
<keyword evidence="3" id="KW-1185">Reference proteome</keyword>
<reference evidence="2 3" key="1">
    <citation type="submission" date="2014-10" db="EMBL/GenBank/DDBJ databases">
        <title>Draft genome sequence of Actinoplanes utahensis NRRL 12052.</title>
        <authorList>
            <person name="Velasco-Bucheli B."/>
            <person name="del Cerro C."/>
            <person name="Hormigo D."/>
            <person name="Garcia J.L."/>
            <person name="Acebal C."/>
            <person name="Arroyo M."/>
            <person name="de la Mata I."/>
        </authorList>
    </citation>
    <scope>NUCLEOTIDE SEQUENCE [LARGE SCALE GENOMIC DNA]</scope>
    <source>
        <strain evidence="2 3">NRRL 12052</strain>
    </source>
</reference>
<dbReference type="Pfam" id="PF04149">
    <property type="entry name" value="DUF397"/>
    <property type="match status" value="1"/>
</dbReference>
<evidence type="ECO:0000313" key="2">
    <source>
        <dbReference type="EMBL" id="KHD79054.1"/>
    </source>
</evidence>
<evidence type="ECO:0000259" key="1">
    <source>
        <dbReference type="Pfam" id="PF04149"/>
    </source>
</evidence>
<dbReference type="AlphaFoldDB" id="A0A0A6UX93"/>
<gene>
    <name evidence="2" type="ORF">MB27_02010</name>
</gene>
<dbReference type="InterPro" id="IPR007278">
    <property type="entry name" value="DUF397"/>
</dbReference>
<feature type="domain" description="DUF397" evidence="1">
    <location>
        <begin position="8"/>
        <end position="60"/>
    </location>
</feature>
<dbReference type="EMBL" id="JRTT01000002">
    <property type="protein sequence ID" value="KHD79054.1"/>
    <property type="molecule type" value="Genomic_DNA"/>
</dbReference>
<sequence length="68" mass="7010">MTLDLNGAKWQKSSRSGAAGHCVEAANAGEGIAVRDSKNPAGGVLIFTSAEWDAFLAGAKDGEFDRQG</sequence>
<comment type="caution">
    <text evidence="2">The sequence shown here is derived from an EMBL/GenBank/DDBJ whole genome shotgun (WGS) entry which is preliminary data.</text>
</comment>
<organism evidence="2 3">
    <name type="scientific">Actinoplanes utahensis</name>
    <dbReference type="NCBI Taxonomy" id="1869"/>
    <lineage>
        <taxon>Bacteria</taxon>
        <taxon>Bacillati</taxon>
        <taxon>Actinomycetota</taxon>
        <taxon>Actinomycetes</taxon>
        <taxon>Micromonosporales</taxon>
        <taxon>Micromonosporaceae</taxon>
        <taxon>Actinoplanes</taxon>
    </lineage>
</organism>
<dbReference type="Proteomes" id="UP000054537">
    <property type="component" value="Unassembled WGS sequence"/>
</dbReference>
<dbReference type="STRING" id="1869.MB27_02010"/>